<dbReference type="EMBL" id="JBJJXI010000145">
    <property type="protein sequence ID" value="KAL3386651.1"/>
    <property type="molecule type" value="Genomic_DNA"/>
</dbReference>
<keyword evidence="5 6" id="KW-0472">Membrane</keyword>
<dbReference type="PROSITE" id="PS51503">
    <property type="entry name" value="HIG1"/>
    <property type="match status" value="1"/>
</dbReference>
<dbReference type="AlphaFoldDB" id="A0ABD2W271"/>
<protein>
    <recommendedName>
        <fullName evidence="7">HIG1 domain-containing protein</fullName>
    </recommendedName>
</protein>
<dbReference type="Pfam" id="PF04588">
    <property type="entry name" value="HIG_1_N"/>
    <property type="match status" value="1"/>
</dbReference>
<evidence type="ECO:0000256" key="3">
    <source>
        <dbReference type="ARBA" id="ARBA00022989"/>
    </source>
</evidence>
<feature type="domain" description="HIG1" evidence="7">
    <location>
        <begin position="1"/>
        <end position="59"/>
    </location>
</feature>
<evidence type="ECO:0000256" key="2">
    <source>
        <dbReference type="ARBA" id="ARBA00022692"/>
    </source>
</evidence>
<dbReference type="InterPro" id="IPR007667">
    <property type="entry name" value="Hypoxia_induced_domain"/>
</dbReference>
<evidence type="ECO:0000259" key="7">
    <source>
        <dbReference type="PROSITE" id="PS51503"/>
    </source>
</evidence>
<sequence length="76" mass="8274">TLFTVGALTYGLASFVKGDSQRQQKFMRLRVAGQMFTVVAAVGGILYSMPPGKRSWKDLIEKGDPKAQLAAQQNAK</sequence>
<evidence type="ECO:0000256" key="5">
    <source>
        <dbReference type="ARBA" id="ARBA00023136"/>
    </source>
</evidence>
<evidence type="ECO:0000256" key="1">
    <source>
        <dbReference type="ARBA" id="ARBA00004325"/>
    </source>
</evidence>
<evidence type="ECO:0000256" key="4">
    <source>
        <dbReference type="ARBA" id="ARBA00023128"/>
    </source>
</evidence>
<dbReference type="GO" id="GO:0031966">
    <property type="term" value="C:mitochondrial membrane"/>
    <property type="evidence" value="ECO:0007669"/>
    <property type="project" value="UniProtKB-SubCell"/>
</dbReference>
<comment type="caution">
    <text evidence="8">The sequence shown here is derived from an EMBL/GenBank/DDBJ whole genome shotgun (WGS) entry which is preliminary data.</text>
</comment>
<organism evidence="8 9">
    <name type="scientific">Trichogramma kaykai</name>
    <dbReference type="NCBI Taxonomy" id="54128"/>
    <lineage>
        <taxon>Eukaryota</taxon>
        <taxon>Metazoa</taxon>
        <taxon>Ecdysozoa</taxon>
        <taxon>Arthropoda</taxon>
        <taxon>Hexapoda</taxon>
        <taxon>Insecta</taxon>
        <taxon>Pterygota</taxon>
        <taxon>Neoptera</taxon>
        <taxon>Endopterygota</taxon>
        <taxon>Hymenoptera</taxon>
        <taxon>Apocrita</taxon>
        <taxon>Proctotrupomorpha</taxon>
        <taxon>Chalcidoidea</taxon>
        <taxon>Trichogrammatidae</taxon>
        <taxon>Trichogramma</taxon>
    </lineage>
</organism>
<accession>A0ABD2W271</accession>
<evidence type="ECO:0000256" key="6">
    <source>
        <dbReference type="SAM" id="Phobius"/>
    </source>
</evidence>
<name>A0ABD2W271_9HYME</name>
<gene>
    <name evidence="8" type="ORF">TKK_017848</name>
</gene>
<keyword evidence="4" id="KW-0496">Mitochondrion</keyword>
<evidence type="ECO:0000313" key="8">
    <source>
        <dbReference type="EMBL" id="KAL3386651.1"/>
    </source>
</evidence>
<keyword evidence="9" id="KW-1185">Reference proteome</keyword>
<reference evidence="8 9" key="1">
    <citation type="journal article" date="2024" name="bioRxiv">
        <title>A reference genome for Trichogramma kaykai: A tiny desert-dwelling parasitoid wasp with competing sex-ratio distorters.</title>
        <authorList>
            <person name="Culotta J."/>
            <person name="Lindsey A.R."/>
        </authorList>
    </citation>
    <scope>NUCLEOTIDE SEQUENCE [LARGE SCALE GENOMIC DNA]</scope>
    <source>
        <strain evidence="8 9">KSX58</strain>
    </source>
</reference>
<dbReference type="Gene3D" id="6.10.140.1320">
    <property type="match status" value="1"/>
</dbReference>
<feature type="transmembrane region" description="Helical" evidence="6">
    <location>
        <begin position="31"/>
        <end position="49"/>
    </location>
</feature>
<feature type="non-terminal residue" evidence="8">
    <location>
        <position position="1"/>
    </location>
</feature>
<dbReference type="PANTHER" id="PTHR12297">
    <property type="entry name" value="HYPOXIA-INDUCBILE GENE 1 HIG1 -RELATED"/>
    <property type="match status" value="1"/>
</dbReference>
<comment type="subcellular location">
    <subcellularLocation>
        <location evidence="1">Mitochondrion membrane</location>
    </subcellularLocation>
</comment>
<keyword evidence="3 6" id="KW-1133">Transmembrane helix</keyword>
<dbReference type="Proteomes" id="UP001627154">
    <property type="component" value="Unassembled WGS sequence"/>
</dbReference>
<dbReference type="PANTHER" id="PTHR12297:SF3">
    <property type="entry name" value="HIG1 DOMAIN FAMILY MEMBER 1A"/>
    <property type="match status" value="1"/>
</dbReference>
<keyword evidence="2 6" id="KW-0812">Transmembrane</keyword>
<dbReference type="InterPro" id="IPR050355">
    <property type="entry name" value="RCF1"/>
</dbReference>
<proteinExistence type="predicted"/>
<evidence type="ECO:0000313" key="9">
    <source>
        <dbReference type="Proteomes" id="UP001627154"/>
    </source>
</evidence>